<evidence type="ECO:0000313" key="2">
    <source>
        <dbReference type="Proteomes" id="UP000199202"/>
    </source>
</evidence>
<dbReference type="AlphaFoldDB" id="A0A1G8RQN4"/>
<dbReference type="EMBL" id="FNDJ01000009">
    <property type="protein sequence ID" value="SDJ19256.1"/>
    <property type="molecule type" value="Genomic_DNA"/>
</dbReference>
<keyword evidence="2" id="KW-1185">Reference proteome</keyword>
<organism evidence="1 2">
    <name type="scientific">Nonomuraea jiangxiensis</name>
    <dbReference type="NCBI Taxonomy" id="633440"/>
    <lineage>
        <taxon>Bacteria</taxon>
        <taxon>Bacillati</taxon>
        <taxon>Actinomycetota</taxon>
        <taxon>Actinomycetes</taxon>
        <taxon>Streptosporangiales</taxon>
        <taxon>Streptosporangiaceae</taxon>
        <taxon>Nonomuraea</taxon>
    </lineage>
</organism>
<protein>
    <submittedName>
        <fullName evidence="1">Uncharacterized protein</fullName>
    </submittedName>
</protein>
<dbReference type="Proteomes" id="UP000199202">
    <property type="component" value="Unassembled WGS sequence"/>
</dbReference>
<sequence>MVSYVFAKGDLHVLFGACGGGGAARNDGEPMYGGTLAYLEYQGPVARSGRASRSTMRILPMNDDCPDSWRRRCSRGRL</sequence>
<name>A0A1G8RQN4_9ACTN</name>
<dbReference type="STRING" id="633440.SAMN05421869_109152"/>
<gene>
    <name evidence="1" type="ORF">SAMN05421869_109152</name>
</gene>
<proteinExistence type="predicted"/>
<accession>A0A1G8RQN4</accession>
<evidence type="ECO:0000313" key="1">
    <source>
        <dbReference type="EMBL" id="SDJ19256.1"/>
    </source>
</evidence>
<reference evidence="1 2" key="1">
    <citation type="submission" date="2016-10" db="EMBL/GenBank/DDBJ databases">
        <authorList>
            <person name="de Groot N.N."/>
        </authorList>
    </citation>
    <scope>NUCLEOTIDE SEQUENCE [LARGE SCALE GENOMIC DNA]</scope>
    <source>
        <strain evidence="1 2">CGMCC 4.6533</strain>
    </source>
</reference>